<feature type="transmembrane region" description="Helical" evidence="5">
    <location>
        <begin position="232"/>
        <end position="260"/>
    </location>
</feature>
<dbReference type="OMA" id="VIFTMPE"/>
<gene>
    <name evidence="7" type="ORF">MSYG_3615</name>
</gene>
<keyword evidence="8" id="KW-1185">Reference proteome</keyword>
<dbReference type="EMBL" id="LT671826">
    <property type="protein sequence ID" value="SHO79265.1"/>
    <property type="molecule type" value="Genomic_DNA"/>
</dbReference>
<evidence type="ECO:0000256" key="2">
    <source>
        <dbReference type="ARBA" id="ARBA00022692"/>
    </source>
</evidence>
<dbReference type="GO" id="GO:0005886">
    <property type="term" value="C:plasma membrane"/>
    <property type="evidence" value="ECO:0007669"/>
    <property type="project" value="TreeGrafter"/>
</dbReference>
<dbReference type="PANTHER" id="PTHR23502">
    <property type="entry name" value="MAJOR FACILITATOR SUPERFAMILY"/>
    <property type="match status" value="1"/>
</dbReference>
<feature type="transmembrane region" description="Helical" evidence="5">
    <location>
        <begin position="272"/>
        <end position="291"/>
    </location>
</feature>
<keyword evidence="2 5" id="KW-0812">Transmembrane</keyword>
<feature type="transmembrane region" description="Helical" evidence="5">
    <location>
        <begin position="354"/>
        <end position="377"/>
    </location>
</feature>
<evidence type="ECO:0000259" key="6">
    <source>
        <dbReference type="PROSITE" id="PS50850"/>
    </source>
</evidence>
<dbReference type="PROSITE" id="PS50850">
    <property type="entry name" value="MFS"/>
    <property type="match status" value="1"/>
</dbReference>
<dbReference type="Gene3D" id="1.20.1250.20">
    <property type="entry name" value="MFS general substrate transporter like domains"/>
    <property type="match status" value="1"/>
</dbReference>
<evidence type="ECO:0000256" key="3">
    <source>
        <dbReference type="ARBA" id="ARBA00022989"/>
    </source>
</evidence>
<feature type="transmembrane region" description="Helical" evidence="5">
    <location>
        <begin position="544"/>
        <end position="565"/>
    </location>
</feature>
<dbReference type="GO" id="GO:0022857">
    <property type="term" value="F:transmembrane transporter activity"/>
    <property type="evidence" value="ECO:0007669"/>
    <property type="project" value="InterPro"/>
</dbReference>
<name>A0A1M8A9V3_MALS4</name>
<dbReference type="VEuPathDB" id="FungiDB:MSYG_3615"/>
<reference evidence="8" key="1">
    <citation type="journal article" date="2017" name="Nucleic Acids Res.">
        <title>Proteogenomics produces comprehensive and highly accurate protein-coding gene annotation in a complete genome assembly of Malassezia sympodialis.</title>
        <authorList>
            <person name="Zhu Y."/>
            <person name="Engstroem P.G."/>
            <person name="Tellgren-Roth C."/>
            <person name="Baudo C.D."/>
            <person name="Kennell J.C."/>
            <person name="Sun S."/>
            <person name="Billmyre R.B."/>
            <person name="Schroeder M.S."/>
            <person name="Andersson A."/>
            <person name="Holm T."/>
            <person name="Sigurgeirsson B."/>
            <person name="Wu G."/>
            <person name="Sankaranarayanan S.R."/>
            <person name="Siddharthan R."/>
            <person name="Sanyal K."/>
            <person name="Lundeberg J."/>
            <person name="Nystedt B."/>
            <person name="Boekhout T."/>
            <person name="Dawson T.L. Jr."/>
            <person name="Heitman J."/>
            <person name="Scheynius A."/>
            <person name="Lehtioe J."/>
        </authorList>
    </citation>
    <scope>NUCLEOTIDE SEQUENCE [LARGE SCALE GENOMIC DNA]</scope>
    <source>
        <strain evidence="8">ATCC 42132</strain>
    </source>
</reference>
<sequence>MPAAYEDSTYTSGSSEAHFSDAVEHNGWEEAVQTMPQENATYPPEQHVPPGVQTVAPTGAPPLSNMHTLESSSTLVTKPSPAAKQDAMDQVPIVSTTMNAPPTKPAPGHVHLVEPVVPPTAARRPHLFGSQGSLFGHLPNHPHGRHSNLRVHSSDIESGPWGYERRRGSMAYPAFSGIEIVDDQEDASMHTVVEDTKTEEAKYEEETKHIIVKWDGQDDREHVLKYPFWYRVYLMGLAGVLTLCTAFCSSAPSSVLFAVVEDLHTTPNVVKASVFLFVASFCVGPLLWAPLSEMFGRRIVFIISFLGFVCFNVGCMQSPNIASLIVCRIFAGAFGSSSMSNSPAMIAGLFHMKYLMVTLTLFALMPTAGPCLGPIVGGYIMQAGANWRWVYRVCTIFSFVLLVLVIFTMPETMDPQRLQMKAKRLRKETGDDRYVAPVELRKIEWWKLPGQVIGKPIKMIIVEPMLLATTIYISFVYGTLYLLFVAYPYVFELGHRLPPGSTGLTFLGFFVGCLLSGLYCITVDQRMYVKGMAKNGGKPLAPEVRLRPCMLGSVLLTVSLFWFAWTSYDWISFWSPLVAGGMFGSGLFFIFLSLFTYITEVYIFSSASAIAINTVFRSAFGAGFPMFGEQMYDRLNSRWATTVLGFIALAMVPIPFILIKYGHVVRGWSKNARR</sequence>
<comment type="subcellular location">
    <subcellularLocation>
        <location evidence="1">Membrane</location>
        <topology evidence="1">Multi-pass membrane protein</topology>
    </subcellularLocation>
</comment>
<accession>A0A1M8A9V3</accession>
<dbReference type="SUPFAM" id="SSF103473">
    <property type="entry name" value="MFS general substrate transporter"/>
    <property type="match status" value="1"/>
</dbReference>
<evidence type="ECO:0000256" key="4">
    <source>
        <dbReference type="ARBA" id="ARBA00023136"/>
    </source>
</evidence>
<feature type="transmembrane region" description="Helical" evidence="5">
    <location>
        <begin position="639"/>
        <end position="659"/>
    </location>
</feature>
<evidence type="ECO:0000256" key="1">
    <source>
        <dbReference type="ARBA" id="ARBA00004141"/>
    </source>
</evidence>
<feature type="transmembrane region" description="Helical" evidence="5">
    <location>
        <begin position="389"/>
        <end position="410"/>
    </location>
</feature>
<feature type="transmembrane region" description="Helical" evidence="5">
    <location>
        <begin position="502"/>
        <end position="523"/>
    </location>
</feature>
<evidence type="ECO:0000256" key="5">
    <source>
        <dbReference type="SAM" id="Phobius"/>
    </source>
</evidence>
<dbReference type="InterPro" id="IPR011701">
    <property type="entry name" value="MFS"/>
</dbReference>
<dbReference type="Pfam" id="PF07690">
    <property type="entry name" value="MFS_1"/>
    <property type="match status" value="1"/>
</dbReference>
<proteinExistence type="predicted"/>
<dbReference type="CDD" id="cd17323">
    <property type="entry name" value="MFS_Tpo1_MDR_like"/>
    <property type="match status" value="1"/>
</dbReference>
<dbReference type="AlphaFoldDB" id="A0A1M8A9V3"/>
<dbReference type="InterPro" id="IPR020846">
    <property type="entry name" value="MFS_dom"/>
</dbReference>
<feature type="transmembrane region" description="Helical" evidence="5">
    <location>
        <begin position="465"/>
        <end position="490"/>
    </location>
</feature>
<feature type="domain" description="Major facilitator superfamily (MFS) profile" evidence="6">
    <location>
        <begin position="231"/>
        <end position="663"/>
    </location>
</feature>
<feature type="transmembrane region" description="Helical" evidence="5">
    <location>
        <begin position="602"/>
        <end position="627"/>
    </location>
</feature>
<keyword evidence="4 5" id="KW-0472">Membrane</keyword>
<evidence type="ECO:0000313" key="8">
    <source>
        <dbReference type="Proteomes" id="UP000186303"/>
    </source>
</evidence>
<dbReference type="Proteomes" id="UP000186303">
    <property type="component" value="Chromosome 6"/>
</dbReference>
<evidence type="ECO:0000313" key="7">
    <source>
        <dbReference type="EMBL" id="SHO79265.1"/>
    </source>
</evidence>
<dbReference type="FunFam" id="1.20.1250.20:FF:000011">
    <property type="entry name" value="MFS multidrug transporter, putative"/>
    <property type="match status" value="1"/>
</dbReference>
<dbReference type="InterPro" id="IPR036259">
    <property type="entry name" value="MFS_trans_sf"/>
</dbReference>
<keyword evidence="3 5" id="KW-1133">Transmembrane helix</keyword>
<protein>
    <submittedName>
        <fullName evidence="7">Similar to S.cerevisiae protein TPO1 (Polyamine transporter of the major facilitator superfamily)</fullName>
    </submittedName>
</protein>
<feature type="transmembrane region" description="Helical" evidence="5">
    <location>
        <begin position="571"/>
        <end position="595"/>
    </location>
</feature>
<dbReference type="OrthoDB" id="9986881at2759"/>
<organism evidence="7 8">
    <name type="scientific">Malassezia sympodialis (strain ATCC 42132)</name>
    <name type="common">Atopic eczema-associated yeast</name>
    <dbReference type="NCBI Taxonomy" id="1230383"/>
    <lineage>
        <taxon>Eukaryota</taxon>
        <taxon>Fungi</taxon>
        <taxon>Dikarya</taxon>
        <taxon>Basidiomycota</taxon>
        <taxon>Ustilaginomycotina</taxon>
        <taxon>Malasseziomycetes</taxon>
        <taxon>Malasseziales</taxon>
        <taxon>Malasseziaceae</taxon>
        <taxon>Malassezia</taxon>
    </lineage>
</organism>
<dbReference type="PANTHER" id="PTHR23502:SF173">
    <property type="entry name" value="MFS-MULTIDRUG-RESISTANCE TRANSPORTER-RELATED"/>
    <property type="match status" value="1"/>
</dbReference>
<feature type="transmembrane region" description="Helical" evidence="5">
    <location>
        <begin position="298"/>
        <end position="315"/>
    </location>
</feature>